<keyword evidence="2" id="KW-1185">Reference proteome</keyword>
<protein>
    <submittedName>
        <fullName evidence="1">Uncharacterized protein</fullName>
    </submittedName>
</protein>
<gene>
    <name evidence="1" type="ORF">CRENBAI_018398</name>
</gene>
<evidence type="ECO:0000313" key="2">
    <source>
        <dbReference type="Proteomes" id="UP001311232"/>
    </source>
</evidence>
<comment type="caution">
    <text evidence="1">The sequence shown here is derived from an EMBL/GenBank/DDBJ whole genome shotgun (WGS) entry which is preliminary data.</text>
</comment>
<reference evidence="1 2" key="1">
    <citation type="submission" date="2021-06" db="EMBL/GenBank/DDBJ databases">
        <authorList>
            <person name="Palmer J.M."/>
        </authorList>
    </citation>
    <scope>NUCLEOTIDE SEQUENCE [LARGE SCALE GENOMIC DNA]</scope>
    <source>
        <strain evidence="1 2">MEX-2019</strain>
        <tissue evidence="1">Muscle</tissue>
    </source>
</reference>
<name>A0AAV9QXU9_9TELE</name>
<dbReference type="AlphaFoldDB" id="A0AAV9QXU9"/>
<organism evidence="1 2">
    <name type="scientific">Crenichthys baileyi</name>
    <name type="common">White River springfish</name>
    <dbReference type="NCBI Taxonomy" id="28760"/>
    <lineage>
        <taxon>Eukaryota</taxon>
        <taxon>Metazoa</taxon>
        <taxon>Chordata</taxon>
        <taxon>Craniata</taxon>
        <taxon>Vertebrata</taxon>
        <taxon>Euteleostomi</taxon>
        <taxon>Actinopterygii</taxon>
        <taxon>Neopterygii</taxon>
        <taxon>Teleostei</taxon>
        <taxon>Neoteleostei</taxon>
        <taxon>Acanthomorphata</taxon>
        <taxon>Ovalentaria</taxon>
        <taxon>Atherinomorphae</taxon>
        <taxon>Cyprinodontiformes</taxon>
        <taxon>Goodeidae</taxon>
        <taxon>Crenichthys</taxon>
    </lineage>
</organism>
<sequence>MHRIQRLFVHYRQNSAGKLLSPECLSQGGLTCLYLFWIGPSSEAQSPLHQGIPSSTALHGGMTEEDICTAAYWSSPCLLINFKLDISSLSHLYSQSPDRMIIISQCFYITELFPLQAQSDIIIIFQP</sequence>
<proteinExistence type="predicted"/>
<evidence type="ECO:0000313" key="1">
    <source>
        <dbReference type="EMBL" id="KAK5601963.1"/>
    </source>
</evidence>
<dbReference type="EMBL" id="JAHHUM010002637">
    <property type="protein sequence ID" value="KAK5601963.1"/>
    <property type="molecule type" value="Genomic_DNA"/>
</dbReference>
<dbReference type="Proteomes" id="UP001311232">
    <property type="component" value="Unassembled WGS sequence"/>
</dbReference>
<accession>A0AAV9QXU9</accession>